<gene>
    <name evidence="1" type="ORF">FVF58_09345</name>
</gene>
<dbReference type="EMBL" id="VTUZ01000005">
    <property type="protein sequence ID" value="KAA1012988.1"/>
    <property type="molecule type" value="Genomic_DNA"/>
</dbReference>
<dbReference type="RefSeq" id="WP_149669618.1">
    <property type="nucleotide sequence ID" value="NZ_VTUZ01000005.1"/>
</dbReference>
<proteinExistence type="predicted"/>
<evidence type="ECO:0000313" key="1">
    <source>
        <dbReference type="EMBL" id="KAA1012988.1"/>
    </source>
</evidence>
<protein>
    <submittedName>
        <fullName evidence="1">Uncharacterized protein</fullName>
    </submittedName>
</protein>
<name>A0A5B0HD77_9BURK</name>
<dbReference type="AlphaFoldDB" id="A0A5B0HD77"/>
<reference evidence="1 2" key="1">
    <citation type="submission" date="2019-08" db="EMBL/GenBank/DDBJ databases">
        <title>Paraburkholderia sp. DCY113.</title>
        <authorList>
            <person name="Kang J."/>
        </authorList>
    </citation>
    <scope>NUCLEOTIDE SEQUENCE [LARGE SCALE GENOMIC DNA]</scope>
    <source>
        <strain evidence="1 2">DCY113</strain>
    </source>
</reference>
<sequence length="61" mass="7050">MFDAFEAQRKAMLRQMVEAADNSPEAKRKRAIEALGERWVFHPKHAPERGVYNPLTGRRLA</sequence>
<organism evidence="1 2">
    <name type="scientific">Paraburkholderia panacisoli</name>
    <dbReference type="NCBI Taxonomy" id="2603818"/>
    <lineage>
        <taxon>Bacteria</taxon>
        <taxon>Pseudomonadati</taxon>
        <taxon>Pseudomonadota</taxon>
        <taxon>Betaproteobacteria</taxon>
        <taxon>Burkholderiales</taxon>
        <taxon>Burkholderiaceae</taxon>
        <taxon>Paraburkholderia</taxon>
    </lineage>
</organism>
<keyword evidence="2" id="KW-1185">Reference proteome</keyword>
<evidence type="ECO:0000313" key="2">
    <source>
        <dbReference type="Proteomes" id="UP000325273"/>
    </source>
</evidence>
<dbReference type="Proteomes" id="UP000325273">
    <property type="component" value="Unassembled WGS sequence"/>
</dbReference>
<accession>A0A5B0HD77</accession>
<comment type="caution">
    <text evidence="1">The sequence shown here is derived from an EMBL/GenBank/DDBJ whole genome shotgun (WGS) entry which is preliminary data.</text>
</comment>